<reference evidence="1 2" key="1">
    <citation type="submission" date="2012-10" db="EMBL/GenBank/DDBJ databases">
        <title>Complete genome sequence of Moumouvirus goulette.</title>
        <authorList>
            <person name="Fournous G."/>
            <person name="Bougalmi M."/>
            <person name="Colson P."/>
        </authorList>
    </citation>
    <scope>NUCLEOTIDE SEQUENCE [LARGE SCALE GENOMIC DNA]</scope>
</reference>
<sequence>MIIDINMDMCIDNIHGIVSHILEKNSSLTLIQVKDMIEKLNPDLINNCIFKNIYPIIYGIVCCEIKLGLYKPRSELNLFKNYSSQDDYDPYTSLNNQTIFNSHGDYYTNKNIYKWLTSMEINDMTQFSFDEMIQEESKKCEYFKKRQNKIIQKMVNQRIATKQKQHTTKFRKY</sequence>
<organism evidence="1 2">
    <name type="scientific">Moumouvirus goulette</name>
    <dbReference type="NCBI Taxonomy" id="1247379"/>
    <lineage>
        <taxon>Viruses</taxon>
        <taxon>Varidnaviria</taxon>
        <taxon>Bamfordvirae</taxon>
        <taxon>Nucleocytoviricota</taxon>
        <taxon>Megaviricetes</taxon>
        <taxon>Imitervirales</taxon>
        <taxon>Mimiviridae</taxon>
        <taxon>Megamimivirinae</taxon>
        <taxon>Moumouvirus</taxon>
        <taxon>Moumouvirus goulettemassiliense</taxon>
    </lineage>
</organism>
<protein>
    <submittedName>
        <fullName evidence="1">Uncharacterized protein</fullName>
    </submittedName>
</protein>
<dbReference type="Proteomes" id="UP000241071">
    <property type="component" value="Segment"/>
</dbReference>
<dbReference type="EMBL" id="KC008572">
    <property type="protein sequence ID" value="AGF84856.1"/>
    <property type="molecule type" value="Genomic_DNA"/>
</dbReference>
<gene>
    <name evidence="1" type="ORF">glt_00047</name>
</gene>
<accession>M1PLR3</accession>
<evidence type="ECO:0000313" key="1">
    <source>
        <dbReference type="EMBL" id="AGF84856.1"/>
    </source>
</evidence>
<name>M1PLR3_9VIRU</name>
<evidence type="ECO:0000313" key="2">
    <source>
        <dbReference type="Proteomes" id="UP000241071"/>
    </source>
</evidence>
<proteinExistence type="predicted"/>
<keyword evidence="2" id="KW-1185">Reference proteome</keyword>